<dbReference type="GO" id="GO:0042777">
    <property type="term" value="P:proton motive force-driven plasma membrane ATP synthesis"/>
    <property type="evidence" value="ECO:0007669"/>
    <property type="project" value="UniProtKB-UniRule"/>
</dbReference>
<dbReference type="GO" id="GO:0045259">
    <property type="term" value="C:proton-transporting ATP synthase complex"/>
    <property type="evidence" value="ECO:0007669"/>
    <property type="project" value="UniProtKB-KW"/>
</dbReference>
<evidence type="ECO:0000256" key="7">
    <source>
        <dbReference type="ARBA" id="ARBA00023136"/>
    </source>
</evidence>
<dbReference type="PROSITE" id="PS00153">
    <property type="entry name" value="ATPASE_GAMMA"/>
    <property type="match status" value="1"/>
</dbReference>
<dbReference type="InterPro" id="IPR035968">
    <property type="entry name" value="ATP_synth_F1_ATPase_gsu"/>
</dbReference>
<evidence type="ECO:0000313" key="12">
    <source>
        <dbReference type="Proteomes" id="UP000223071"/>
    </source>
</evidence>
<dbReference type="GO" id="GO:0005886">
    <property type="term" value="C:plasma membrane"/>
    <property type="evidence" value="ECO:0007669"/>
    <property type="project" value="UniProtKB-SubCell"/>
</dbReference>
<keyword evidence="12" id="KW-1185">Reference proteome</keyword>
<evidence type="ECO:0000256" key="8">
    <source>
        <dbReference type="ARBA" id="ARBA00023196"/>
    </source>
</evidence>
<evidence type="ECO:0000313" key="11">
    <source>
        <dbReference type="EMBL" id="PFG74402.1"/>
    </source>
</evidence>
<keyword evidence="10" id="KW-1003">Cell membrane</keyword>
<evidence type="ECO:0000256" key="1">
    <source>
        <dbReference type="ARBA" id="ARBA00003456"/>
    </source>
</evidence>
<accession>A0A2A9HGZ6</accession>
<proteinExistence type="inferred from homology"/>
<protein>
    <recommendedName>
        <fullName evidence="10">ATP synthase gamma chain</fullName>
    </recommendedName>
    <alternativeName>
        <fullName evidence="10">ATP synthase F1 sector gamma subunit</fullName>
    </alternativeName>
    <alternativeName>
        <fullName evidence="10">F-ATPase gamma subunit</fullName>
    </alternativeName>
</protein>
<evidence type="ECO:0000256" key="10">
    <source>
        <dbReference type="HAMAP-Rule" id="MF_00815"/>
    </source>
</evidence>
<comment type="function">
    <text evidence="1 10">Produces ATP from ADP in the presence of a proton gradient across the membrane. The gamma chain is believed to be important in regulating ATPase activity and the flow of protons through the CF(0) complex.</text>
</comment>
<gene>
    <name evidence="10" type="primary">atpG</name>
    <name evidence="11" type="ORF">A9A59_1626</name>
</gene>
<keyword evidence="6 10" id="KW-0406">Ion transport</keyword>
<evidence type="ECO:0000256" key="5">
    <source>
        <dbReference type="ARBA" id="ARBA00022781"/>
    </source>
</evidence>
<dbReference type="SUPFAM" id="SSF52943">
    <property type="entry name" value="ATP synthase (F1-ATPase), gamma subunit"/>
    <property type="match status" value="1"/>
</dbReference>
<reference evidence="11 12" key="1">
    <citation type="submission" date="2017-09" db="EMBL/GenBank/DDBJ databases">
        <title>Sequencing the genomes of two abundant thermophiles in Great Basin hot springs: Thermocrinis jamiesonii and novel Chloroflexi Thermoflexus hugenholtzii.</title>
        <authorList>
            <person name="Hedlund B."/>
        </authorList>
    </citation>
    <scope>NUCLEOTIDE SEQUENCE [LARGE SCALE GENOMIC DNA]</scope>
    <source>
        <strain evidence="11 12">G233</strain>
    </source>
</reference>
<organism evidence="11 12">
    <name type="scientific">Tepidiforma thermophila (strain KCTC 52669 / CGMCC 1.13589 / G233)</name>
    <dbReference type="NCBI Taxonomy" id="2761530"/>
    <lineage>
        <taxon>Bacteria</taxon>
        <taxon>Bacillati</taxon>
        <taxon>Chloroflexota</taxon>
        <taxon>Tepidiformia</taxon>
        <taxon>Tepidiformales</taxon>
        <taxon>Tepidiformaceae</taxon>
        <taxon>Tepidiforma</taxon>
    </lineage>
</organism>
<dbReference type="Pfam" id="PF00231">
    <property type="entry name" value="ATP-synt"/>
    <property type="match status" value="1"/>
</dbReference>
<keyword evidence="7 10" id="KW-0472">Membrane</keyword>
<dbReference type="Gene3D" id="3.40.1380.10">
    <property type="match status" value="1"/>
</dbReference>
<comment type="similarity">
    <text evidence="3 10">Belongs to the ATPase gamma chain family.</text>
</comment>
<dbReference type="EMBL" id="PDJQ01000001">
    <property type="protein sequence ID" value="PFG74402.1"/>
    <property type="molecule type" value="Genomic_DNA"/>
</dbReference>
<name>A0A2A9HGZ6_TEPT2</name>
<evidence type="ECO:0000256" key="9">
    <source>
        <dbReference type="ARBA" id="ARBA00023310"/>
    </source>
</evidence>
<keyword evidence="8 10" id="KW-0139">CF(1)</keyword>
<comment type="subunit">
    <text evidence="10">F-type ATPases have 2 components, CF(1) - the catalytic core - and CF(0) - the membrane proton channel. CF(1) has five subunits: alpha(3), beta(3), gamma(1), delta(1), epsilon(1). CF(0) has three main subunits: a, b and c.</text>
</comment>
<keyword evidence="4 10" id="KW-0813">Transport</keyword>
<dbReference type="RefSeq" id="WP_098503793.1">
    <property type="nucleotide sequence ID" value="NZ_PDJQ01000001.1"/>
</dbReference>
<keyword evidence="9 10" id="KW-0066">ATP synthesis</keyword>
<comment type="caution">
    <text evidence="11">The sequence shown here is derived from an EMBL/GenBank/DDBJ whole genome shotgun (WGS) entry which is preliminary data.</text>
</comment>
<dbReference type="PANTHER" id="PTHR11693:SF22">
    <property type="entry name" value="ATP SYNTHASE SUBUNIT GAMMA, MITOCHONDRIAL"/>
    <property type="match status" value="1"/>
</dbReference>
<dbReference type="InterPro" id="IPR000131">
    <property type="entry name" value="ATP_synth_F1_gsu"/>
</dbReference>
<comment type="subcellular location">
    <subcellularLocation>
        <location evidence="10">Cell membrane</location>
        <topology evidence="10">Peripheral membrane protein</topology>
    </subcellularLocation>
    <subcellularLocation>
        <location evidence="2">Membrane</location>
        <topology evidence="2">Peripheral membrane protein</topology>
    </subcellularLocation>
</comment>
<dbReference type="NCBIfam" id="TIGR01146">
    <property type="entry name" value="ATPsyn_F1gamma"/>
    <property type="match status" value="1"/>
</dbReference>
<sequence length="293" mass="32372">MATIRQLRRRIQSVKNTAKITNALQLVAASKMRRAQDRALQARPYAEKLRTVIAGLAAATVDPEKPAHPLLVTREVKNIALLHITPDRGLCGGLNSNLNRSAGTFVATQREPVEVIAVGKKGRDFFIRARVNVIAEFTDLGDYPGQAQVAPIARLVIDDYLAGLFDRVYVSYPEFVSTATQRPVIRQLLPIEPPRMEEDEAGASTFAQDFIFEPSPDRVLAQLLPRYVEMQIYEAVLQNAASFQSAQMVAMKNATDNANEITRDLTLTYNKARQEQITKELLDIVGGAAALEG</sequence>
<dbReference type="GO" id="GO:0005524">
    <property type="term" value="F:ATP binding"/>
    <property type="evidence" value="ECO:0007669"/>
    <property type="project" value="UniProtKB-UniRule"/>
</dbReference>
<dbReference type="InterPro" id="IPR023632">
    <property type="entry name" value="ATP_synth_F1_gsu_CS"/>
</dbReference>
<dbReference type="PANTHER" id="PTHR11693">
    <property type="entry name" value="ATP SYNTHASE GAMMA CHAIN"/>
    <property type="match status" value="1"/>
</dbReference>
<evidence type="ECO:0000256" key="6">
    <source>
        <dbReference type="ARBA" id="ARBA00023065"/>
    </source>
</evidence>
<dbReference type="AlphaFoldDB" id="A0A2A9HGZ6"/>
<dbReference type="CDD" id="cd12151">
    <property type="entry name" value="F1-ATPase_gamma"/>
    <property type="match status" value="1"/>
</dbReference>
<dbReference type="PRINTS" id="PR00126">
    <property type="entry name" value="ATPASEGAMMA"/>
</dbReference>
<keyword evidence="5 10" id="KW-0375">Hydrogen ion transport</keyword>
<evidence type="ECO:0000256" key="3">
    <source>
        <dbReference type="ARBA" id="ARBA00007681"/>
    </source>
</evidence>
<evidence type="ECO:0000256" key="2">
    <source>
        <dbReference type="ARBA" id="ARBA00004170"/>
    </source>
</evidence>
<dbReference type="Proteomes" id="UP000223071">
    <property type="component" value="Unassembled WGS sequence"/>
</dbReference>
<dbReference type="Gene3D" id="1.10.287.80">
    <property type="entry name" value="ATP synthase, gamma subunit, helix hairpin domain"/>
    <property type="match status" value="2"/>
</dbReference>
<dbReference type="HAMAP" id="MF_00815">
    <property type="entry name" value="ATP_synth_gamma_bact"/>
    <property type="match status" value="1"/>
</dbReference>
<evidence type="ECO:0000256" key="4">
    <source>
        <dbReference type="ARBA" id="ARBA00022448"/>
    </source>
</evidence>
<dbReference type="GO" id="GO:0046933">
    <property type="term" value="F:proton-transporting ATP synthase activity, rotational mechanism"/>
    <property type="evidence" value="ECO:0007669"/>
    <property type="project" value="UniProtKB-UniRule"/>
</dbReference>